<dbReference type="Gene3D" id="3.30.70.270">
    <property type="match status" value="2"/>
</dbReference>
<dbReference type="InParanoid" id="A0A1X7VGQ7"/>
<reference evidence="1" key="1">
    <citation type="submission" date="2017-05" db="UniProtKB">
        <authorList>
            <consortium name="EnsemblMetazoa"/>
        </authorList>
    </citation>
    <scope>IDENTIFICATION</scope>
</reference>
<sequence length="89" mass="10474">MFQRKNLGCVYIDDVVVACSDEVEHKNHLTQIFNRFKDHRGDENGIQPLESKVSAVTYFPLPQSQHQIRQLLCLMTFYYRFIPHCSQSL</sequence>
<dbReference type="InterPro" id="IPR043128">
    <property type="entry name" value="Rev_trsase/Diguanyl_cyclase"/>
</dbReference>
<name>A0A1X7VGQ7_AMPQE</name>
<accession>A0A1X7VGQ7</accession>
<dbReference type="EnsemblMetazoa" id="Aqu2.1.39490_001">
    <property type="protein sequence ID" value="Aqu2.1.39490_001"/>
    <property type="gene ID" value="Aqu2.1.39490"/>
</dbReference>
<proteinExistence type="predicted"/>
<dbReference type="SUPFAM" id="SSF56672">
    <property type="entry name" value="DNA/RNA polymerases"/>
    <property type="match status" value="1"/>
</dbReference>
<protein>
    <recommendedName>
        <fullName evidence="2">Reverse transcriptase domain-containing protein</fullName>
    </recommendedName>
</protein>
<dbReference type="InterPro" id="IPR043502">
    <property type="entry name" value="DNA/RNA_pol_sf"/>
</dbReference>
<evidence type="ECO:0008006" key="2">
    <source>
        <dbReference type="Google" id="ProtNLM"/>
    </source>
</evidence>
<dbReference type="AlphaFoldDB" id="A0A1X7VGQ7"/>
<organism evidence="1">
    <name type="scientific">Amphimedon queenslandica</name>
    <name type="common">Sponge</name>
    <dbReference type="NCBI Taxonomy" id="400682"/>
    <lineage>
        <taxon>Eukaryota</taxon>
        <taxon>Metazoa</taxon>
        <taxon>Porifera</taxon>
        <taxon>Demospongiae</taxon>
        <taxon>Heteroscleromorpha</taxon>
        <taxon>Haplosclerida</taxon>
        <taxon>Niphatidae</taxon>
        <taxon>Amphimedon</taxon>
    </lineage>
</organism>
<evidence type="ECO:0000313" key="1">
    <source>
        <dbReference type="EnsemblMetazoa" id="Aqu2.1.39490_001"/>
    </source>
</evidence>